<gene>
    <name evidence="1" type="ORF">A8F95_17515</name>
</gene>
<dbReference type="Gene3D" id="2.40.50.100">
    <property type="match status" value="1"/>
</dbReference>
<dbReference type="SUPFAM" id="SSF51230">
    <property type="entry name" value="Single hybrid motif"/>
    <property type="match status" value="1"/>
</dbReference>
<evidence type="ECO:0000313" key="2">
    <source>
        <dbReference type="Proteomes" id="UP000092578"/>
    </source>
</evidence>
<dbReference type="RefSeq" id="WP_065412346.1">
    <property type="nucleotide sequence ID" value="NZ_MAYT01000032.1"/>
</dbReference>
<dbReference type="InterPro" id="IPR011053">
    <property type="entry name" value="Single_hybrid_motif"/>
</dbReference>
<organism evidence="1 2">
    <name type="scientific">Pseudobacillus wudalianchiensis</name>
    <dbReference type="NCBI Taxonomy" id="1743143"/>
    <lineage>
        <taxon>Bacteria</taxon>
        <taxon>Bacillati</taxon>
        <taxon>Bacillota</taxon>
        <taxon>Bacilli</taxon>
        <taxon>Bacillales</taxon>
        <taxon>Bacillaceae</taxon>
        <taxon>Pseudobacillus</taxon>
    </lineage>
</organism>
<dbReference type="Proteomes" id="UP000092578">
    <property type="component" value="Unassembled WGS sequence"/>
</dbReference>
<protein>
    <recommendedName>
        <fullName evidence="3">Lipoyl-binding domain-containing protein</fullName>
    </recommendedName>
</protein>
<accession>A0A1B9AAN0</accession>
<dbReference type="EMBL" id="MAYT01000032">
    <property type="protein sequence ID" value="OCA80902.1"/>
    <property type="molecule type" value="Genomic_DNA"/>
</dbReference>
<comment type="caution">
    <text evidence="1">The sequence shown here is derived from an EMBL/GenBank/DDBJ whole genome shotgun (WGS) entry which is preliminary data.</text>
</comment>
<keyword evidence="2" id="KW-1185">Reference proteome</keyword>
<evidence type="ECO:0008006" key="3">
    <source>
        <dbReference type="Google" id="ProtNLM"/>
    </source>
</evidence>
<dbReference type="AlphaFoldDB" id="A0A1B9AAN0"/>
<name>A0A1B9AAN0_9BACI</name>
<reference evidence="2" key="1">
    <citation type="submission" date="2016-05" db="EMBL/GenBank/DDBJ databases">
        <authorList>
            <person name="Liu B."/>
            <person name="Wang J."/>
            <person name="Zhu Y."/>
            <person name="Liu G."/>
            <person name="Chen Q."/>
            <person name="Chen Z."/>
            <person name="Lan J."/>
            <person name="Che J."/>
            <person name="Ge C."/>
            <person name="Shi H."/>
            <person name="Pan Z."/>
            <person name="Liu X."/>
        </authorList>
    </citation>
    <scope>NUCLEOTIDE SEQUENCE [LARGE SCALE GENOMIC DNA]</scope>
    <source>
        <strain evidence="2">FJAT-27215</strain>
    </source>
</reference>
<sequence>MFEELITSPYNGVVQQVLVKERVRIYEWEPLFMIKNDNGELLPVKVGVSGEIQSLEVQEGDNVIPGMVLAYVKEELVVSACD</sequence>
<evidence type="ECO:0000313" key="1">
    <source>
        <dbReference type="EMBL" id="OCA80902.1"/>
    </source>
</evidence>
<proteinExistence type="predicted"/>